<dbReference type="Pfam" id="PF05699">
    <property type="entry name" value="Dimer_Tnp_hAT"/>
    <property type="match status" value="1"/>
</dbReference>
<dbReference type="SUPFAM" id="SSF53098">
    <property type="entry name" value="Ribonuclease H-like"/>
    <property type="match status" value="1"/>
</dbReference>
<evidence type="ECO:0000313" key="3">
    <source>
        <dbReference type="Proteomes" id="UP000663882"/>
    </source>
</evidence>
<dbReference type="OrthoDB" id="5954038at2759"/>
<gene>
    <name evidence="2" type="ORF">RFH988_LOCUS32497</name>
</gene>
<dbReference type="PANTHER" id="PTHR37162">
    <property type="entry name" value="HAT FAMILY DIMERISATION DOMAINCONTAINING PROTEIN-RELATED"/>
    <property type="match status" value="1"/>
</dbReference>
<comment type="caution">
    <text evidence="2">The sequence shown here is derived from an EMBL/GenBank/DDBJ whole genome shotgun (WGS) entry which is preliminary data.</text>
</comment>
<sequence>MPGNLTKFNTDWLHRVDSNNDSVNIWLKKGSTPTTFKCSLCQTGDLSCGNQGWKAIEQHMNINKHKEILRQWKQNAKFRVANQTRSDPADSFTSTSIGIPILDTNTNKNKPLALDDQVTKAEILWSLKVAQKGLSYNLCNELNELFSSMFPDSSIAGNFSIQADKMSYVVSHGLGPYFKKKLIEDVKKPDKFVLIFDEQTNNQNKKQLDMLLRYWSNEKQCVVNRFYKSIILLGHAYAKTIRDIIIESFATDGLNLNKLLMLGRDNPNINISLENLIDVEIKKQGGCLLTIGSCNIHIIHNAFKNGILSSKWYVDSFCLDLYSWFKCSPARQEDYKNVSEDIDSVMEKAILYFSITRWVLLGKVIDRILNQWDILCDYFLCFLPEKQPVQIRENKRYESIKLVLSSNFSKVKFNFMLYLCENIFDRFLTFFQREEPLIHLLYCELNDLYQNVLLSFLKSDSVQQKSGQDLLNINFEQSALWIADKEIKIGEQTRKLIRSLNFDEKKSFYRDVRKIYITIANYLKKNLPLNNMLLRDLQVLDYLSRTDRSSGDRIVRVARNIPNLLDDGEIDKLANEWALYSVELVDRSWYIKDEYVDSNGNNQIKYHSIDYYWNNVFSILTMNGISKYPTLTKLIKNVLIITHGNADVERGFSINWNILRENRSSLSESSINGLRLVYDGVKFFGSGSAHKVPITTDIINMVKKSSSNYRESLIAAKLAVAIHKNNENSNKIIQNEKQQHLDEEKVLLDKQKTLAHQMKEAEYLIDEGTNRLEGALKSGVFSEVHAAKLLIAGGREKLTSINEQQQQLTNELDKLRLKRKNAFLHEQSINKKLKPIQQNQHNIMDLIDNI</sequence>
<feature type="domain" description="HAT C-terminal dimerisation" evidence="1">
    <location>
        <begin position="626"/>
        <end position="672"/>
    </location>
</feature>
<evidence type="ECO:0000313" key="2">
    <source>
        <dbReference type="EMBL" id="CAF1354823.1"/>
    </source>
</evidence>
<accession>A0A815HNB6</accession>
<dbReference type="EMBL" id="CAJNOO010003787">
    <property type="protein sequence ID" value="CAF1354823.1"/>
    <property type="molecule type" value="Genomic_DNA"/>
</dbReference>
<proteinExistence type="predicted"/>
<dbReference type="InterPro" id="IPR012337">
    <property type="entry name" value="RNaseH-like_sf"/>
</dbReference>
<dbReference type="Proteomes" id="UP000663882">
    <property type="component" value="Unassembled WGS sequence"/>
</dbReference>
<name>A0A815HNB6_9BILA</name>
<dbReference type="AlphaFoldDB" id="A0A815HNB6"/>
<evidence type="ECO:0000259" key="1">
    <source>
        <dbReference type="Pfam" id="PF05699"/>
    </source>
</evidence>
<dbReference type="InterPro" id="IPR008906">
    <property type="entry name" value="HATC_C_dom"/>
</dbReference>
<organism evidence="2 3">
    <name type="scientific">Rotaria sordida</name>
    <dbReference type="NCBI Taxonomy" id="392033"/>
    <lineage>
        <taxon>Eukaryota</taxon>
        <taxon>Metazoa</taxon>
        <taxon>Spiralia</taxon>
        <taxon>Gnathifera</taxon>
        <taxon>Rotifera</taxon>
        <taxon>Eurotatoria</taxon>
        <taxon>Bdelloidea</taxon>
        <taxon>Philodinida</taxon>
        <taxon>Philodinidae</taxon>
        <taxon>Rotaria</taxon>
    </lineage>
</organism>
<dbReference type="PANTHER" id="PTHR37162:SF11">
    <property type="match status" value="1"/>
</dbReference>
<reference evidence="2" key="1">
    <citation type="submission" date="2021-02" db="EMBL/GenBank/DDBJ databases">
        <authorList>
            <person name="Nowell W R."/>
        </authorList>
    </citation>
    <scope>NUCLEOTIDE SEQUENCE</scope>
</reference>
<dbReference type="GO" id="GO:0046983">
    <property type="term" value="F:protein dimerization activity"/>
    <property type="evidence" value="ECO:0007669"/>
    <property type="project" value="InterPro"/>
</dbReference>
<protein>
    <recommendedName>
        <fullName evidence="1">HAT C-terminal dimerisation domain-containing protein</fullName>
    </recommendedName>
</protein>